<protein>
    <submittedName>
        <fullName evidence="1">Uncharacterized protein</fullName>
    </submittedName>
</protein>
<evidence type="ECO:0000313" key="2">
    <source>
        <dbReference type="Proteomes" id="UP000292445"/>
    </source>
</evidence>
<dbReference type="EMBL" id="SGXC01000001">
    <property type="protein sequence ID" value="RZS84220.1"/>
    <property type="molecule type" value="Genomic_DNA"/>
</dbReference>
<reference evidence="1 2" key="1">
    <citation type="submission" date="2019-02" db="EMBL/GenBank/DDBJ databases">
        <title>Genomic Encyclopedia of Type Strains, Phase IV (KMG-IV): sequencing the most valuable type-strain genomes for metagenomic binning, comparative biology and taxonomic classification.</title>
        <authorList>
            <person name="Goeker M."/>
        </authorList>
    </citation>
    <scope>NUCLEOTIDE SEQUENCE [LARGE SCALE GENOMIC DNA]</scope>
    <source>
        <strain evidence="1 2">K24</strain>
    </source>
</reference>
<accession>A0A4Q7NIB8</accession>
<organism evidence="1 2">
    <name type="scientific">Pigmentiphaga kullae</name>
    <dbReference type="NCBI Taxonomy" id="151784"/>
    <lineage>
        <taxon>Bacteria</taxon>
        <taxon>Pseudomonadati</taxon>
        <taxon>Pseudomonadota</taxon>
        <taxon>Betaproteobacteria</taxon>
        <taxon>Burkholderiales</taxon>
        <taxon>Alcaligenaceae</taxon>
        <taxon>Pigmentiphaga</taxon>
    </lineage>
</organism>
<evidence type="ECO:0000313" key="1">
    <source>
        <dbReference type="EMBL" id="RZS84220.1"/>
    </source>
</evidence>
<name>A0A4Q7NIB8_9BURK</name>
<dbReference type="AlphaFoldDB" id="A0A4Q7NIB8"/>
<keyword evidence="2" id="KW-1185">Reference proteome</keyword>
<dbReference type="RefSeq" id="WP_130355606.1">
    <property type="nucleotide sequence ID" value="NZ_SGXC01000001.1"/>
</dbReference>
<dbReference type="Proteomes" id="UP000292445">
    <property type="component" value="Unassembled WGS sequence"/>
</dbReference>
<comment type="caution">
    <text evidence="1">The sequence shown here is derived from an EMBL/GenBank/DDBJ whole genome shotgun (WGS) entry which is preliminary data.</text>
</comment>
<sequence>MEPVLSLENALGRTYRAVLCTVPGSNIAVYRLDDGVIVYKQGDGSFKDRKGVTYRKSDLREDGAGDAGAEI</sequence>
<proteinExistence type="predicted"/>
<gene>
    <name evidence="1" type="ORF">EV675_0228</name>
</gene>